<evidence type="ECO:0000313" key="3">
    <source>
        <dbReference type="Proteomes" id="UP000037136"/>
    </source>
</evidence>
<evidence type="ECO:0000256" key="1">
    <source>
        <dbReference type="SAM" id="Coils"/>
    </source>
</evidence>
<dbReference type="EMBL" id="LAZP02000136">
    <property type="protein sequence ID" value="PFH60320.1"/>
    <property type="molecule type" value="Genomic_DNA"/>
</dbReference>
<feature type="coiled-coil region" evidence="1">
    <location>
        <begin position="87"/>
        <end position="121"/>
    </location>
</feature>
<protein>
    <submittedName>
        <fullName evidence="2">Uncharacterized protein</fullName>
    </submittedName>
</protein>
<gene>
    <name evidence="2" type="ORF">XA68_11131</name>
</gene>
<keyword evidence="1" id="KW-0175">Coiled coil</keyword>
<reference evidence="2 3" key="1">
    <citation type="journal article" date="2015" name="BMC Genomics">
        <title>Gene expression during zombie ant biting behavior reflects the complexity underlying fungal parasitic behavioral manipulation.</title>
        <authorList>
            <person name="de Bekker C."/>
            <person name="Ohm R.A."/>
            <person name="Loreto R.G."/>
            <person name="Sebastian A."/>
            <person name="Albert I."/>
            <person name="Merrow M."/>
            <person name="Brachmann A."/>
            <person name="Hughes D.P."/>
        </authorList>
    </citation>
    <scope>NUCLEOTIDE SEQUENCE [LARGE SCALE GENOMIC DNA]</scope>
    <source>
        <strain evidence="2 3">SC16a</strain>
    </source>
</reference>
<evidence type="ECO:0000313" key="2">
    <source>
        <dbReference type="EMBL" id="PFH60320.1"/>
    </source>
</evidence>
<name>A0A2A9PHG2_OPHUN</name>
<reference evidence="2 3" key="2">
    <citation type="journal article" date="2017" name="Sci. Rep.">
        <title>Ant-infecting Ophiocordyceps genomes reveal a high diversity of potential behavioral manipulation genes and a possible major role for enterotoxins.</title>
        <authorList>
            <person name="de Bekker C."/>
            <person name="Ohm R.A."/>
            <person name="Evans H.C."/>
            <person name="Brachmann A."/>
            <person name="Hughes D.P."/>
        </authorList>
    </citation>
    <scope>NUCLEOTIDE SEQUENCE [LARGE SCALE GENOMIC DNA]</scope>
    <source>
        <strain evidence="2 3">SC16a</strain>
    </source>
</reference>
<sequence length="124" mass="14311">MDSHAFQEAWNNLHREFAESMEPLGRRKDELFTFLSQLSGKLSQLDRLASAAERQRSAILFRRPLTQQGQFQLHCLGEDMAVITHSSRDLQRSKEMAEAQLREVEAEITAARTKLARELSKLRN</sequence>
<dbReference type="AlphaFoldDB" id="A0A2A9PHG2"/>
<organism evidence="2 3">
    <name type="scientific">Ophiocordyceps unilateralis</name>
    <name type="common">Zombie-ant fungus</name>
    <name type="synonym">Torrubia unilateralis</name>
    <dbReference type="NCBI Taxonomy" id="268505"/>
    <lineage>
        <taxon>Eukaryota</taxon>
        <taxon>Fungi</taxon>
        <taxon>Dikarya</taxon>
        <taxon>Ascomycota</taxon>
        <taxon>Pezizomycotina</taxon>
        <taxon>Sordariomycetes</taxon>
        <taxon>Hypocreomycetidae</taxon>
        <taxon>Hypocreales</taxon>
        <taxon>Ophiocordycipitaceae</taxon>
        <taxon>Ophiocordyceps</taxon>
    </lineage>
</organism>
<dbReference type="Proteomes" id="UP000037136">
    <property type="component" value="Unassembled WGS sequence"/>
</dbReference>
<accession>A0A2A9PHG2</accession>
<proteinExistence type="predicted"/>
<dbReference type="OrthoDB" id="4909128at2759"/>
<keyword evidence="3" id="KW-1185">Reference proteome</keyword>
<comment type="caution">
    <text evidence="2">The sequence shown here is derived from an EMBL/GenBank/DDBJ whole genome shotgun (WGS) entry which is preliminary data.</text>
</comment>